<keyword evidence="2" id="KW-0732">Signal</keyword>
<sequence>MRTRTRLVLGLLLALAVAVPGCGPADNGGDGVATAGGGPTGAAGASPEPSDRQGQQEELLRFAQCMRANGVPEYPDPEFDGGAVNLSLPEGTDRQKVEAAQQKCKQHLPNGGEPAKLDPAAREQIREYAKCMRANGVPKFPDPDENGGISIEGGPDLDPKSEVFRAAERECAKHRPLGPSGATDSGNRSDDG</sequence>
<evidence type="ECO:0000313" key="3">
    <source>
        <dbReference type="EMBL" id="MFC6019510.1"/>
    </source>
</evidence>
<feature type="compositionally biased region" description="Gly residues" evidence="1">
    <location>
        <begin position="30"/>
        <end position="41"/>
    </location>
</feature>
<evidence type="ECO:0000313" key="4">
    <source>
        <dbReference type="Proteomes" id="UP001596203"/>
    </source>
</evidence>
<dbReference type="RefSeq" id="WP_377425518.1">
    <property type="nucleotide sequence ID" value="NZ_JBHSPR010000020.1"/>
</dbReference>
<feature type="compositionally biased region" description="Basic and acidic residues" evidence="1">
    <location>
        <begin position="157"/>
        <end position="173"/>
    </location>
</feature>
<feature type="chain" id="PRO_5046046419" description="Secreted protein" evidence="2">
    <location>
        <begin position="26"/>
        <end position="192"/>
    </location>
</feature>
<protein>
    <recommendedName>
        <fullName evidence="5">Secreted protein</fullName>
    </recommendedName>
</protein>
<dbReference type="EMBL" id="JBHSPR010000020">
    <property type="protein sequence ID" value="MFC6019510.1"/>
    <property type="molecule type" value="Genomic_DNA"/>
</dbReference>
<evidence type="ECO:0000256" key="1">
    <source>
        <dbReference type="SAM" id="MobiDB-lite"/>
    </source>
</evidence>
<keyword evidence="4" id="KW-1185">Reference proteome</keyword>
<feature type="signal peptide" evidence="2">
    <location>
        <begin position="1"/>
        <end position="25"/>
    </location>
</feature>
<comment type="caution">
    <text evidence="3">The sequence shown here is derived from an EMBL/GenBank/DDBJ whole genome shotgun (WGS) entry which is preliminary data.</text>
</comment>
<feature type="region of interest" description="Disordered" evidence="1">
    <location>
        <begin position="30"/>
        <end position="55"/>
    </location>
</feature>
<name>A0ABW1KCI1_9ACTN</name>
<evidence type="ECO:0008006" key="5">
    <source>
        <dbReference type="Google" id="ProtNLM"/>
    </source>
</evidence>
<accession>A0ABW1KCI1</accession>
<gene>
    <name evidence="3" type="ORF">ACFP2T_25290</name>
</gene>
<reference evidence="4" key="1">
    <citation type="journal article" date="2019" name="Int. J. Syst. Evol. Microbiol.">
        <title>The Global Catalogue of Microorganisms (GCM) 10K type strain sequencing project: providing services to taxonomists for standard genome sequencing and annotation.</title>
        <authorList>
            <consortium name="The Broad Institute Genomics Platform"/>
            <consortium name="The Broad Institute Genome Sequencing Center for Infectious Disease"/>
            <person name="Wu L."/>
            <person name="Ma J."/>
        </authorList>
    </citation>
    <scope>NUCLEOTIDE SEQUENCE [LARGE SCALE GENOMIC DNA]</scope>
    <source>
        <strain evidence="4">ZS-35-S2</strain>
    </source>
</reference>
<evidence type="ECO:0000256" key="2">
    <source>
        <dbReference type="SAM" id="SignalP"/>
    </source>
</evidence>
<dbReference type="Proteomes" id="UP001596203">
    <property type="component" value="Unassembled WGS sequence"/>
</dbReference>
<feature type="region of interest" description="Disordered" evidence="1">
    <location>
        <begin position="135"/>
        <end position="192"/>
    </location>
</feature>
<organism evidence="3 4">
    <name type="scientific">Plantactinospora solaniradicis</name>
    <dbReference type="NCBI Taxonomy" id="1723736"/>
    <lineage>
        <taxon>Bacteria</taxon>
        <taxon>Bacillati</taxon>
        <taxon>Actinomycetota</taxon>
        <taxon>Actinomycetes</taxon>
        <taxon>Micromonosporales</taxon>
        <taxon>Micromonosporaceae</taxon>
        <taxon>Plantactinospora</taxon>
    </lineage>
</organism>
<proteinExistence type="predicted"/>